<evidence type="ECO:0000313" key="3">
    <source>
        <dbReference type="Proteomes" id="UP000182658"/>
    </source>
</evidence>
<accession>A0A1J7I4I7</accession>
<gene>
    <name evidence="2" type="ORF">CONLIGDRAFT_650566</name>
</gene>
<dbReference type="Proteomes" id="UP000182658">
    <property type="component" value="Unassembled WGS sequence"/>
</dbReference>
<dbReference type="EMBL" id="KV875114">
    <property type="protein sequence ID" value="OIW22454.1"/>
    <property type="molecule type" value="Genomic_DNA"/>
</dbReference>
<reference evidence="2 3" key="1">
    <citation type="submission" date="2016-10" db="EMBL/GenBank/DDBJ databases">
        <title>Draft genome sequence of Coniochaeta ligniaria NRRL30616, a lignocellulolytic fungus for bioabatement of inhibitors in plant biomass hydrolysates.</title>
        <authorList>
            <consortium name="DOE Joint Genome Institute"/>
            <person name="Jimenez D.J."/>
            <person name="Hector R.E."/>
            <person name="Riley R."/>
            <person name="Sun H."/>
            <person name="Grigoriev I.V."/>
            <person name="Van Elsas J.D."/>
            <person name="Nichols N.N."/>
        </authorList>
    </citation>
    <scope>NUCLEOTIDE SEQUENCE [LARGE SCALE GENOMIC DNA]</scope>
    <source>
        <strain evidence="2 3">NRRL 30616</strain>
    </source>
</reference>
<feature type="region of interest" description="Disordered" evidence="1">
    <location>
        <begin position="53"/>
        <end position="72"/>
    </location>
</feature>
<name>A0A1J7I4I7_9PEZI</name>
<dbReference type="AlphaFoldDB" id="A0A1J7I4I7"/>
<evidence type="ECO:0000313" key="2">
    <source>
        <dbReference type="EMBL" id="OIW22454.1"/>
    </source>
</evidence>
<sequence length="175" mass="18820">MRTKDLRISGGKNQGRRLLGPPQPIPVIVLQLTFLWQTLPLRRTNSSHAATILHRRHEGSSTPTDATLPRNPTRLPAAELKHLNQDTRSAGVTNLAERLGVTNHDGQTAWGDPTGDRDVPLDVEAELAVVTAVGLCRRLQAGCLVAVRPSDSARAGQTVAALCRAGVDDLSGHRL</sequence>
<evidence type="ECO:0000256" key="1">
    <source>
        <dbReference type="SAM" id="MobiDB-lite"/>
    </source>
</evidence>
<proteinExistence type="predicted"/>
<organism evidence="2 3">
    <name type="scientific">Coniochaeta ligniaria NRRL 30616</name>
    <dbReference type="NCBI Taxonomy" id="1408157"/>
    <lineage>
        <taxon>Eukaryota</taxon>
        <taxon>Fungi</taxon>
        <taxon>Dikarya</taxon>
        <taxon>Ascomycota</taxon>
        <taxon>Pezizomycotina</taxon>
        <taxon>Sordariomycetes</taxon>
        <taxon>Sordariomycetidae</taxon>
        <taxon>Coniochaetales</taxon>
        <taxon>Coniochaetaceae</taxon>
        <taxon>Coniochaeta</taxon>
    </lineage>
</organism>
<keyword evidence="3" id="KW-1185">Reference proteome</keyword>
<feature type="region of interest" description="Disordered" evidence="1">
    <location>
        <begin position="1"/>
        <end position="20"/>
    </location>
</feature>
<dbReference type="InParanoid" id="A0A1J7I4I7"/>
<protein>
    <submittedName>
        <fullName evidence="2">Uncharacterized protein</fullName>
    </submittedName>
</protein>